<name>A0A0J6WLE1_9MYCO</name>
<dbReference type="Gene3D" id="3.30.70.20">
    <property type="match status" value="2"/>
</dbReference>
<keyword evidence="14" id="KW-1185">Reference proteome</keyword>
<evidence type="ECO:0000259" key="12">
    <source>
        <dbReference type="PROSITE" id="PS51379"/>
    </source>
</evidence>
<dbReference type="SUPFAM" id="SSF54862">
    <property type="entry name" value="4Fe-4S ferredoxins"/>
    <property type="match status" value="1"/>
</dbReference>
<feature type="transmembrane region" description="Helical" evidence="11">
    <location>
        <begin position="388"/>
        <end position="411"/>
    </location>
</feature>
<dbReference type="PANTHER" id="PTHR43177">
    <property type="entry name" value="PROTEIN NRFC"/>
    <property type="match status" value="1"/>
</dbReference>
<evidence type="ECO:0000256" key="9">
    <source>
        <dbReference type="ARBA" id="ARBA00023014"/>
    </source>
</evidence>
<comment type="caution">
    <text evidence="13">The sequence shown here is derived from an EMBL/GenBank/DDBJ whole genome shotgun (WGS) entry which is preliminary data.</text>
</comment>
<dbReference type="PANTHER" id="PTHR43177:SF9">
    <property type="entry name" value="PROTEIN NRFC"/>
    <property type="match status" value="1"/>
</dbReference>
<dbReference type="SMR" id="A0A0J6WLE1"/>
<dbReference type="InterPro" id="IPR005614">
    <property type="entry name" value="NrfD-like"/>
</dbReference>
<dbReference type="InterPro" id="IPR017896">
    <property type="entry name" value="4Fe4S_Fe-S-bd"/>
</dbReference>
<gene>
    <name evidence="13" type="primary">ttrB</name>
    <name evidence="13" type="ORF">MCHLDSM_01125</name>
</gene>
<keyword evidence="5 11" id="KW-0812">Transmembrane</keyword>
<dbReference type="GO" id="GO:0005886">
    <property type="term" value="C:plasma membrane"/>
    <property type="evidence" value="ECO:0007669"/>
    <property type="project" value="UniProtKB-SubCell"/>
</dbReference>
<proteinExistence type="inferred from homology"/>
<evidence type="ECO:0000256" key="11">
    <source>
        <dbReference type="SAM" id="Phobius"/>
    </source>
</evidence>
<feature type="domain" description="4Fe-4S ferredoxin-type" evidence="12">
    <location>
        <begin position="11"/>
        <end position="41"/>
    </location>
</feature>
<organism evidence="13 14">
    <name type="scientific">Mycolicibacterium chlorophenolicum</name>
    <dbReference type="NCBI Taxonomy" id="37916"/>
    <lineage>
        <taxon>Bacteria</taxon>
        <taxon>Bacillati</taxon>
        <taxon>Actinomycetota</taxon>
        <taxon>Actinomycetes</taxon>
        <taxon>Mycobacteriales</taxon>
        <taxon>Mycobacteriaceae</taxon>
        <taxon>Mycolicibacterium</taxon>
    </lineage>
</organism>
<reference evidence="13 14" key="1">
    <citation type="journal article" date="2015" name="Genome Biol. Evol.">
        <title>Characterization of Three Mycobacterium spp. with Potential Use in Bioremediation by Genome Sequencing and Comparative Genomics.</title>
        <authorList>
            <person name="Das S."/>
            <person name="Pettersson B.M."/>
            <person name="Behra P.R."/>
            <person name="Ramesh M."/>
            <person name="Dasgupta S."/>
            <person name="Bhattacharya A."/>
            <person name="Kirsebom L.A."/>
        </authorList>
    </citation>
    <scope>NUCLEOTIDE SEQUENCE [LARGE SCALE GENOMIC DNA]</scope>
    <source>
        <strain evidence="13 14">DSM 43826</strain>
    </source>
</reference>
<dbReference type="PROSITE" id="PS00198">
    <property type="entry name" value="4FE4S_FER_1"/>
    <property type="match status" value="1"/>
</dbReference>
<dbReference type="AlphaFoldDB" id="A0A0J6WLE1"/>
<dbReference type="CDD" id="cd10551">
    <property type="entry name" value="PsrB"/>
    <property type="match status" value="1"/>
</dbReference>
<dbReference type="STRING" id="37916.MCHLDSM_01125"/>
<accession>A0A0J6WLE1</accession>
<feature type="transmembrane region" description="Helical" evidence="11">
    <location>
        <begin position="423"/>
        <end position="443"/>
    </location>
</feature>
<evidence type="ECO:0000256" key="4">
    <source>
        <dbReference type="ARBA" id="ARBA00022485"/>
    </source>
</evidence>
<evidence type="ECO:0000256" key="3">
    <source>
        <dbReference type="ARBA" id="ARBA00022475"/>
    </source>
</evidence>
<sequence>MTITSPQPGRWVKVLDQTRCIGCHACSTACKSENEVPLGVNRTYVKSVDVGKFPEARRAFQVTRCNQCTDAPCVAACPTRAMYKRQDGIVDFDKSICIGCKACMAACPYDAIFINPEDHSAEKCNMCAHRLDVGLEPACVSVCPTEAILVGDLNDPTSKVAELVQRRPVAVRRPEKETGPGVFYLGAHQATLDPLAARRPDGGLYAWATQGDPSDPQLVAAGHPHRPTSSAAALVSYDVPHHAPWGWRVSLYTWTKSLSAGLLVVAAALALLGVLRWEEVSTKWVAPLGALAFLGITGVLLIWDLKHPFRFYLIFTRHHWGSWLVRGSFVLGGYGGIVGLSLVSALFDVRWLEVVCGALAIPLGLATACYTAYLFAQAKARDMWQSPLLPAHLAVQAVLAGTAGLLPFATALSSDHAVAVLEWTLAIAAALHVLLISTELTVPHVTAHAHLATYELTRGRFARFFWVGVGTVVVAIAAPWIGWVAAPFALIGLLAYEHAYVQAGQSVPLA</sequence>
<keyword evidence="6" id="KW-0479">Metal-binding</keyword>
<comment type="similarity">
    <text evidence="2">Belongs to the NrfD family.</text>
</comment>
<keyword evidence="9" id="KW-0411">Iron-sulfur</keyword>
<feature type="transmembrane region" description="Helical" evidence="11">
    <location>
        <begin position="323"/>
        <end position="345"/>
    </location>
</feature>
<feature type="domain" description="4Fe-4S ferredoxin-type" evidence="12">
    <location>
        <begin position="56"/>
        <end position="87"/>
    </location>
</feature>
<keyword evidence="8" id="KW-0408">Iron</keyword>
<feature type="transmembrane region" description="Helical" evidence="11">
    <location>
        <begin position="464"/>
        <end position="486"/>
    </location>
</feature>
<feature type="transmembrane region" description="Helical" evidence="11">
    <location>
        <begin position="284"/>
        <end position="303"/>
    </location>
</feature>
<dbReference type="Pfam" id="PF03916">
    <property type="entry name" value="NrfD"/>
    <property type="match status" value="1"/>
</dbReference>
<comment type="subcellular location">
    <subcellularLocation>
        <location evidence="1">Cell membrane</location>
        <topology evidence="1">Multi-pass membrane protein</topology>
    </subcellularLocation>
</comment>
<dbReference type="Pfam" id="PF13247">
    <property type="entry name" value="Fer4_11"/>
    <property type="match status" value="1"/>
</dbReference>
<dbReference type="InterPro" id="IPR017900">
    <property type="entry name" value="4Fe4S_Fe_S_CS"/>
</dbReference>
<dbReference type="GO" id="GO:0046872">
    <property type="term" value="F:metal ion binding"/>
    <property type="evidence" value="ECO:0007669"/>
    <property type="project" value="UniProtKB-KW"/>
</dbReference>
<evidence type="ECO:0000256" key="8">
    <source>
        <dbReference type="ARBA" id="ARBA00023004"/>
    </source>
</evidence>
<dbReference type="Proteomes" id="UP000036513">
    <property type="component" value="Unassembled WGS sequence"/>
</dbReference>
<evidence type="ECO:0000256" key="2">
    <source>
        <dbReference type="ARBA" id="ARBA00008929"/>
    </source>
</evidence>
<evidence type="ECO:0000256" key="5">
    <source>
        <dbReference type="ARBA" id="ARBA00022692"/>
    </source>
</evidence>
<feature type="transmembrane region" description="Helical" evidence="11">
    <location>
        <begin position="351"/>
        <end position="376"/>
    </location>
</feature>
<evidence type="ECO:0000313" key="14">
    <source>
        <dbReference type="Proteomes" id="UP000036513"/>
    </source>
</evidence>
<dbReference type="EMBL" id="JYNL01000009">
    <property type="protein sequence ID" value="KMO82502.1"/>
    <property type="molecule type" value="Genomic_DNA"/>
</dbReference>
<evidence type="ECO:0000256" key="1">
    <source>
        <dbReference type="ARBA" id="ARBA00004651"/>
    </source>
</evidence>
<feature type="domain" description="4Fe-4S ferredoxin-type" evidence="12">
    <location>
        <begin position="88"/>
        <end position="117"/>
    </location>
</feature>
<feature type="transmembrane region" description="Helical" evidence="11">
    <location>
        <begin position="258"/>
        <end position="278"/>
    </location>
</feature>
<dbReference type="GO" id="GO:0051539">
    <property type="term" value="F:4 iron, 4 sulfur cluster binding"/>
    <property type="evidence" value="ECO:0007669"/>
    <property type="project" value="UniProtKB-KW"/>
</dbReference>
<evidence type="ECO:0000256" key="7">
    <source>
        <dbReference type="ARBA" id="ARBA00022989"/>
    </source>
</evidence>
<keyword evidence="4" id="KW-0004">4Fe-4S</keyword>
<evidence type="ECO:0000313" key="13">
    <source>
        <dbReference type="EMBL" id="KMO82502.1"/>
    </source>
</evidence>
<protein>
    <submittedName>
        <fullName evidence="13">Tetrathionate reductase subunit B</fullName>
    </submittedName>
</protein>
<evidence type="ECO:0000256" key="10">
    <source>
        <dbReference type="ARBA" id="ARBA00023136"/>
    </source>
</evidence>
<keyword evidence="10 11" id="KW-0472">Membrane</keyword>
<dbReference type="InterPro" id="IPR050954">
    <property type="entry name" value="ET_IronSulfur_Cluster-Binding"/>
</dbReference>
<dbReference type="PATRIC" id="fig|37916.4.peg.1004"/>
<dbReference type="PROSITE" id="PS51379">
    <property type="entry name" value="4FE4S_FER_2"/>
    <property type="match status" value="3"/>
</dbReference>
<dbReference type="Gene3D" id="1.20.1630.10">
    <property type="entry name" value="Formate dehydrogenase/DMSO reductase domain"/>
    <property type="match status" value="1"/>
</dbReference>
<evidence type="ECO:0000256" key="6">
    <source>
        <dbReference type="ARBA" id="ARBA00022723"/>
    </source>
</evidence>
<keyword evidence="7 11" id="KW-1133">Transmembrane helix</keyword>
<keyword evidence="3" id="KW-1003">Cell membrane</keyword>